<protein>
    <recommendedName>
        <fullName evidence="2">SPOR domain-containing protein</fullName>
    </recommendedName>
</protein>
<feature type="domain" description="SPOR" evidence="2">
    <location>
        <begin position="167"/>
        <end position="242"/>
    </location>
</feature>
<dbReference type="PROSITE" id="PS51724">
    <property type="entry name" value="SPOR"/>
    <property type="match status" value="1"/>
</dbReference>
<dbReference type="GO" id="GO:0042834">
    <property type="term" value="F:peptidoglycan binding"/>
    <property type="evidence" value="ECO:0007669"/>
    <property type="project" value="InterPro"/>
</dbReference>
<feature type="region of interest" description="Disordered" evidence="1">
    <location>
        <begin position="139"/>
        <end position="168"/>
    </location>
</feature>
<evidence type="ECO:0000259" key="2">
    <source>
        <dbReference type="PROSITE" id="PS51724"/>
    </source>
</evidence>
<dbReference type="InterPro" id="IPR036680">
    <property type="entry name" value="SPOR-like_sf"/>
</dbReference>
<reference evidence="3" key="1">
    <citation type="submission" date="2020-02" db="EMBL/GenBank/DDBJ databases">
        <authorList>
            <person name="Meier V. D."/>
        </authorList>
    </citation>
    <scope>NUCLEOTIDE SEQUENCE</scope>
    <source>
        <strain evidence="3">AVDCRST_MAG31</strain>
    </source>
</reference>
<dbReference type="SUPFAM" id="SSF81901">
    <property type="entry name" value="HCP-like"/>
    <property type="match status" value="1"/>
</dbReference>
<dbReference type="InterPro" id="IPR011990">
    <property type="entry name" value="TPR-like_helical_dom_sf"/>
</dbReference>
<dbReference type="SUPFAM" id="SSF110997">
    <property type="entry name" value="Sporulation related repeat"/>
    <property type="match status" value="1"/>
</dbReference>
<dbReference type="Pfam" id="PF05036">
    <property type="entry name" value="SPOR"/>
    <property type="match status" value="1"/>
</dbReference>
<dbReference type="PANTHER" id="PTHR45011">
    <property type="entry name" value="DAP3-BINDING CELL DEATH ENHANCER 1"/>
    <property type="match status" value="1"/>
</dbReference>
<gene>
    <name evidence="3" type="ORF">AVDCRST_MAG31-2192</name>
</gene>
<dbReference type="EMBL" id="CADCWA010000168">
    <property type="protein sequence ID" value="CAA9528608.1"/>
    <property type="molecule type" value="Genomic_DNA"/>
</dbReference>
<dbReference type="PANTHER" id="PTHR45011:SF1">
    <property type="entry name" value="DAP3-BINDING CELL DEATH ENHANCER 1"/>
    <property type="match status" value="1"/>
</dbReference>
<proteinExistence type="predicted"/>
<dbReference type="SMART" id="SM00671">
    <property type="entry name" value="SEL1"/>
    <property type="match status" value="3"/>
</dbReference>
<dbReference type="InterPro" id="IPR006597">
    <property type="entry name" value="Sel1-like"/>
</dbReference>
<dbReference type="Gene3D" id="3.30.70.1070">
    <property type="entry name" value="Sporulation related repeat"/>
    <property type="match status" value="1"/>
</dbReference>
<evidence type="ECO:0000313" key="3">
    <source>
        <dbReference type="EMBL" id="CAA9528608.1"/>
    </source>
</evidence>
<dbReference type="InterPro" id="IPR007730">
    <property type="entry name" value="SPOR-like_dom"/>
</dbReference>
<evidence type="ECO:0000256" key="1">
    <source>
        <dbReference type="SAM" id="MobiDB-lite"/>
    </source>
</evidence>
<dbReference type="InterPro" id="IPR052748">
    <property type="entry name" value="ISR_Activator"/>
</dbReference>
<sequence length="242" mass="25414">MMLPLLVALAAQPRGSATSAVGLTSQAERLERRQPVRARALYERAARQGYAPAQAALGILLFREGDRTGAMPWLKSAAQAGEPRALLIYGTAMFNGDGVAPDRVAGYAMVRRAAAQGLRQARATQSEMELVMAEAERGAAESAGSVQPRMMASGGTGKRRSAALPPSRSAGSWRIQLGAFRQPGAGQALFARLAPRLPGKLPAYVPAGSLLRLQVGPYPTLAAATAACRSLGRQACVPVRVR</sequence>
<name>A0A6J4TP24_9SPHN</name>
<organism evidence="3">
    <name type="scientific">uncultured Sphingomonas sp</name>
    <dbReference type="NCBI Taxonomy" id="158754"/>
    <lineage>
        <taxon>Bacteria</taxon>
        <taxon>Pseudomonadati</taxon>
        <taxon>Pseudomonadota</taxon>
        <taxon>Alphaproteobacteria</taxon>
        <taxon>Sphingomonadales</taxon>
        <taxon>Sphingomonadaceae</taxon>
        <taxon>Sphingomonas</taxon>
        <taxon>environmental samples</taxon>
    </lineage>
</organism>
<accession>A0A6J4TP24</accession>
<dbReference type="AlphaFoldDB" id="A0A6J4TP24"/>
<dbReference type="Gene3D" id="1.25.40.10">
    <property type="entry name" value="Tetratricopeptide repeat domain"/>
    <property type="match status" value="1"/>
</dbReference>
<dbReference type="RefSeq" id="WP_294170567.1">
    <property type="nucleotide sequence ID" value="NZ_CADCWA010000168.1"/>
</dbReference>